<comment type="caution">
    <text evidence="3">The sequence shown here is derived from an EMBL/GenBank/DDBJ whole genome shotgun (WGS) entry which is preliminary data.</text>
</comment>
<dbReference type="PANTHER" id="PTHR37536">
    <property type="entry name" value="PUTATIVE (AFU_ORTHOLOGUE AFUA_3G02970)-RELATED"/>
    <property type="match status" value="1"/>
</dbReference>
<dbReference type="SUPFAM" id="SSF49899">
    <property type="entry name" value="Concanavalin A-like lectins/glucanases"/>
    <property type="match status" value="1"/>
</dbReference>
<dbReference type="InterPro" id="IPR000250">
    <property type="entry name" value="Peptidase_G1"/>
</dbReference>
<feature type="active site" description="Proton acceptor" evidence="1">
    <location>
        <position position="179"/>
    </location>
</feature>
<name>A0A4S9B3S4_AURPU</name>
<evidence type="ECO:0000256" key="1">
    <source>
        <dbReference type="PIRSR" id="PIRSR600250-50"/>
    </source>
</evidence>
<dbReference type="CDD" id="cd13426">
    <property type="entry name" value="Peptidase_G1"/>
    <property type="match status" value="1"/>
</dbReference>
<evidence type="ECO:0000256" key="2">
    <source>
        <dbReference type="SAM" id="SignalP"/>
    </source>
</evidence>
<dbReference type="GO" id="GO:0030246">
    <property type="term" value="F:carbohydrate binding"/>
    <property type="evidence" value="ECO:0007669"/>
    <property type="project" value="UniProtKB-KW"/>
</dbReference>
<dbReference type="Proteomes" id="UP000304928">
    <property type="component" value="Unassembled WGS sequence"/>
</dbReference>
<reference evidence="3 4" key="1">
    <citation type="submission" date="2018-10" db="EMBL/GenBank/DDBJ databases">
        <title>Fifty Aureobasidium pullulans genomes reveal a recombining polyextremotolerant generalist.</title>
        <authorList>
            <person name="Gostincar C."/>
            <person name="Turk M."/>
            <person name="Zajc J."/>
            <person name="Gunde-Cimerman N."/>
        </authorList>
    </citation>
    <scope>NUCLEOTIDE SEQUENCE [LARGE SCALE GENOMIC DNA]</scope>
    <source>
        <strain evidence="3 4">EXF-10507</strain>
    </source>
</reference>
<keyword evidence="2" id="KW-0732">Signal</keyword>
<dbReference type="InterPro" id="IPR038656">
    <property type="entry name" value="Peptidase_G1_sf"/>
</dbReference>
<gene>
    <name evidence="3" type="ORF">D6D15_06705</name>
</gene>
<organism evidence="3 4">
    <name type="scientific">Aureobasidium pullulans</name>
    <name type="common">Black yeast</name>
    <name type="synonym">Pullularia pullulans</name>
    <dbReference type="NCBI Taxonomy" id="5580"/>
    <lineage>
        <taxon>Eukaryota</taxon>
        <taxon>Fungi</taxon>
        <taxon>Dikarya</taxon>
        <taxon>Ascomycota</taxon>
        <taxon>Pezizomycotina</taxon>
        <taxon>Dothideomycetes</taxon>
        <taxon>Dothideomycetidae</taxon>
        <taxon>Dothideales</taxon>
        <taxon>Saccotheciaceae</taxon>
        <taxon>Aureobasidium</taxon>
    </lineage>
</organism>
<feature type="signal peptide" evidence="2">
    <location>
        <begin position="1"/>
        <end position="29"/>
    </location>
</feature>
<accession>A0A4S9B3S4</accession>
<sequence>MDSYLLATLTMVLFRVIRDVLLMSASSSAFVSNNWAGGAHTDNGRITKASADLVVPECKAGTPAYKTVPYSLSGWVGIDGLTCNNVVLQAGFSCYATEMENGTTTATYSAWTEWFPSPQQQLPDFAIHAGDTINIQIVADSKISGYTLLHNRRTGQKTHTPYTNQTTPLCLDNAEWVIESHLIFAKSGLDGQRTAGYSPFKFEHASWTTKGGKKHLASKADMFNMVQNGTEIAEATYKKAGSFVVNDVTPADFASTDY</sequence>
<dbReference type="PANTHER" id="PTHR37536:SF1">
    <property type="entry name" value="ASPERGILLOPEPSIN, PUTAITVE (AFU_ORTHOLOGUE AFUA_7G01200)"/>
    <property type="match status" value="1"/>
</dbReference>
<dbReference type="InterPro" id="IPR013320">
    <property type="entry name" value="ConA-like_dom_sf"/>
</dbReference>
<dbReference type="AlphaFoldDB" id="A0A4S9B3S4"/>
<proteinExistence type="predicted"/>
<keyword evidence="3" id="KW-0430">Lectin</keyword>
<dbReference type="EMBL" id="QZAR01000126">
    <property type="protein sequence ID" value="THW87380.1"/>
    <property type="molecule type" value="Genomic_DNA"/>
</dbReference>
<dbReference type="Gene3D" id="2.60.120.700">
    <property type="entry name" value="Peptidase G1"/>
    <property type="match status" value="1"/>
</dbReference>
<evidence type="ECO:0000313" key="4">
    <source>
        <dbReference type="Proteomes" id="UP000304928"/>
    </source>
</evidence>
<feature type="chain" id="PRO_5020932966" evidence="2">
    <location>
        <begin position="30"/>
        <end position="258"/>
    </location>
</feature>
<protein>
    <submittedName>
        <fullName evidence="3">Concanavalin A-like lectin/glucanase</fullName>
    </submittedName>
</protein>
<dbReference type="PRINTS" id="PR00977">
    <property type="entry name" value="SCYTLDPTASE"/>
</dbReference>
<dbReference type="GO" id="GO:0070007">
    <property type="term" value="F:glutamic-type endopeptidase activity"/>
    <property type="evidence" value="ECO:0007669"/>
    <property type="project" value="InterPro"/>
</dbReference>
<dbReference type="Pfam" id="PF01828">
    <property type="entry name" value="Peptidase_A4"/>
    <property type="match status" value="1"/>
</dbReference>
<dbReference type="GO" id="GO:0006508">
    <property type="term" value="P:proteolysis"/>
    <property type="evidence" value="ECO:0007669"/>
    <property type="project" value="InterPro"/>
</dbReference>
<evidence type="ECO:0000313" key="3">
    <source>
        <dbReference type="EMBL" id="THW87380.1"/>
    </source>
</evidence>